<dbReference type="Pfam" id="PF04121">
    <property type="entry name" value="Nup84_Nup100"/>
    <property type="match status" value="2"/>
</dbReference>
<accession>A0AAW1PZF3</accession>
<evidence type="ECO:0000256" key="3">
    <source>
        <dbReference type="ARBA" id="ARBA00022927"/>
    </source>
</evidence>
<feature type="region of interest" description="Disordered" evidence="8">
    <location>
        <begin position="64"/>
        <end position="83"/>
    </location>
</feature>
<dbReference type="AlphaFoldDB" id="A0AAW1PZF3"/>
<dbReference type="GO" id="GO:0006606">
    <property type="term" value="P:protein import into nucleus"/>
    <property type="evidence" value="ECO:0007669"/>
    <property type="project" value="TreeGrafter"/>
</dbReference>
<dbReference type="GO" id="GO:0031965">
    <property type="term" value="C:nuclear membrane"/>
    <property type="evidence" value="ECO:0007669"/>
    <property type="project" value="UniProtKB-SubCell"/>
</dbReference>
<feature type="compositionally biased region" description="Polar residues" evidence="8">
    <location>
        <begin position="67"/>
        <end position="76"/>
    </location>
</feature>
<comment type="caution">
    <text evidence="9">The sequence shown here is derived from an EMBL/GenBank/DDBJ whole genome shotgun (WGS) entry which is preliminary data.</text>
</comment>
<keyword evidence="1 7" id="KW-0813">Transport</keyword>
<dbReference type="EMBL" id="JALJOR010000007">
    <property type="protein sequence ID" value="KAK9814142.1"/>
    <property type="molecule type" value="Genomic_DNA"/>
</dbReference>
<dbReference type="GO" id="GO:0000973">
    <property type="term" value="P:post-transcriptional tethering of RNA polymerase II gene DNA at nuclear periphery"/>
    <property type="evidence" value="ECO:0007669"/>
    <property type="project" value="TreeGrafter"/>
</dbReference>
<dbReference type="Gene3D" id="1.10.3450.20">
    <property type="match status" value="1"/>
</dbReference>
<keyword evidence="3" id="KW-0653">Protein transport</keyword>
<sequence length="1066" mass="115352">MDSRGQAAADAAAPPSFWQADEHMETAAHGARWTGRPLRLHEEGAEPGFSNPLYSSPSLLPTPQREGFQQQANPIWSPSVPGSPDYDAPPVHSLAAPAPAAGLARSAALHQQVELDFGATIEELMMGQLDSAAAVRDLAAICMTRATELREQARSQQHRGNRYIHLRSLADSLEAEAATWQLMLHLYGNKAMDYPGGNGGLRLTDCGGKASVRQRVADIVGQDEALNRVARVVTWLEDLAGAALDREEAASVRDGRFRSRFAAQDGVWKETRSRLDQERMLAQSAPAGRRRTADDSLVTELDPDAPTRQQRSLAEDNVKDEERLLKALWRLLRAGRLSQARQLCRDVGQPWRAASFGGAGSTGPVPLGQAAEETDGCSEEEQAEDIAAEVDAGDGVLRMLWRWSCYQISEQSAAAMEATGARCSKCLGVDSVLGQDSPGGEVSLELLMTASSSEGGAIVREGLSAAQPKGWPLPRLVDQLPTSFEEVFGLVERSHSEGNKTPTELQQRAVQMDLILGEGHFTHLLKELLLGWVAMGSQPQPEGPPAEAPSEGIPPGVLRFAAHVGIALCALDLVPPAWDDQARGRFHVIQESMNLLLQMYLMHLIHSGMHMLVPLYSCHLRRDVRHQVYAALLDLLTRAHDPDACNDAFARGVLWFGRWFAKGQGDVDALEMRIIAGQFAEQSRWVTRNGPLYRAEATRWLCFSPDTADLAYTHANQLLREFALGGPGCWVAAEQLLAVLQTSLDVQAGLRKDPEEWMRDNGATEADALQMQEIRCWQSYFANARAYSDWSTLYERLIAQRSVQPSASDVGLVRSKGVELLDSLLTFVREARLEVVALGQEFEQLQEPQTFSVIAALAEEPSARSAPVLAGEAYPGLPADGAGQYAEVLQTALSAALASSGRPELQNVHAEVQAVRDEASTSGDLLRITVVSTSSEMQDVAQLLALAFKGALPSAEPSGAQRATPGPLVVVNMEGAVVIQAMLCRALCYPSILLRCAELRQALVELGESESVGADVVALVAGGDGSTGFRGLADYFAQAQLQQLLEAERRTGLAALRAREAASGQQ</sequence>
<evidence type="ECO:0000256" key="5">
    <source>
        <dbReference type="ARBA" id="ARBA00023132"/>
    </source>
</evidence>
<gene>
    <name evidence="9" type="ORF">WJX72_001215</name>
</gene>
<dbReference type="PANTHER" id="PTHR13003">
    <property type="entry name" value="NUP107-RELATED"/>
    <property type="match status" value="1"/>
</dbReference>
<keyword evidence="2" id="KW-0509">mRNA transport</keyword>
<comment type="subunit">
    <text evidence="7">Part of the nuclear pore complex (NPC).</text>
</comment>
<dbReference type="Proteomes" id="UP001489004">
    <property type="component" value="Unassembled WGS sequence"/>
</dbReference>
<organism evidence="9 10">
    <name type="scientific">[Myrmecia] bisecta</name>
    <dbReference type="NCBI Taxonomy" id="41462"/>
    <lineage>
        <taxon>Eukaryota</taxon>
        <taxon>Viridiplantae</taxon>
        <taxon>Chlorophyta</taxon>
        <taxon>core chlorophytes</taxon>
        <taxon>Trebouxiophyceae</taxon>
        <taxon>Trebouxiales</taxon>
        <taxon>Trebouxiaceae</taxon>
        <taxon>Myrmecia</taxon>
    </lineage>
</organism>
<feature type="region of interest" description="Disordered" evidence="8">
    <location>
        <begin position="278"/>
        <end position="316"/>
    </location>
</feature>
<keyword evidence="5 7" id="KW-0906">Nuclear pore complex</keyword>
<keyword evidence="10" id="KW-1185">Reference proteome</keyword>
<evidence type="ECO:0000313" key="10">
    <source>
        <dbReference type="Proteomes" id="UP001489004"/>
    </source>
</evidence>
<comment type="similarity">
    <text evidence="7">Belongs to the nucleoporin Nup84/Nup107 family.</text>
</comment>
<evidence type="ECO:0000256" key="4">
    <source>
        <dbReference type="ARBA" id="ARBA00023010"/>
    </source>
</evidence>
<comment type="subcellular location">
    <subcellularLocation>
        <location evidence="7">Nucleus</location>
        <location evidence="7">Nuclear pore complex</location>
    </subcellularLocation>
    <subcellularLocation>
        <location evidence="7">Nucleus membrane</location>
    </subcellularLocation>
</comment>
<proteinExistence type="inferred from homology"/>
<reference evidence="9 10" key="1">
    <citation type="journal article" date="2024" name="Nat. Commun.">
        <title>Phylogenomics reveals the evolutionary origins of lichenization in chlorophyte algae.</title>
        <authorList>
            <person name="Puginier C."/>
            <person name="Libourel C."/>
            <person name="Otte J."/>
            <person name="Skaloud P."/>
            <person name="Haon M."/>
            <person name="Grisel S."/>
            <person name="Petersen M."/>
            <person name="Berrin J.G."/>
            <person name="Delaux P.M."/>
            <person name="Dal Grande F."/>
            <person name="Keller J."/>
        </authorList>
    </citation>
    <scope>NUCLEOTIDE SEQUENCE [LARGE SCALE GENOMIC DNA]</scope>
    <source>
        <strain evidence="9 10">SAG 2043</strain>
    </source>
</reference>
<evidence type="ECO:0000313" key="9">
    <source>
        <dbReference type="EMBL" id="KAK9814142.1"/>
    </source>
</evidence>
<evidence type="ECO:0000256" key="2">
    <source>
        <dbReference type="ARBA" id="ARBA00022816"/>
    </source>
</evidence>
<dbReference type="GO" id="GO:0031080">
    <property type="term" value="C:nuclear pore outer ring"/>
    <property type="evidence" value="ECO:0007669"/>
    <property type="project" value="TreeGrafter"/>
</dbReference>
<name>A0AAW1PZF3_9CHLO</name>
<evidence type="ECO:0000256" key="8">
    <source>
        <dbReference type="SAM" id="MobiDB-lite"/>
    </source>
</evidence>
<keyword evidence="7" id="KW-0472">Membrane</keyword>
<dbReference type="GO" id="GO:0017056">
    <property type="term" value="F:structural constituent of nuclear pore"/>
    <property type="evidence" value="ECO:0007669"/>
    <property type="project" value="UniProtKB-UniRule"/>
</dbReference>
<keyword evidence="6 7" id="KW-0539">Nucleus</keyword>
<keyword evidence="4 7" id="KW-0811">Translocation</keyword>
<dbReference type="InterPro" id="IPR007252">
    <property type="entry name" value="Nup84/Nup107"/>
</dbReference>
<feature type="region of interest" description="Disordered" evidence="8">
    <location>
        <begin position="355"/>
        <end position="381"/>
    </location>
</feature>
<dbReference type="GO" id="GO:0006406">
    <property type="term" value="P:mRNA export from nucleus"/>
    <property type="evidence" value="ECO:0007669"/>
    <property type="project" value="TreeGrafter"/>
</dbReference>
<comment type="function">
    <text evidence="7">Functions as a component of the nuclear pore complex (NPC).</text>
</comment>
<protein>
    <recommendedName>
        <fullName evidence="7">Nuclear pore complex protein</fullName>
    </recommendedName>
</protein>
<evidence type="ECO:0000256" key="1">
    <source>
        <dbReference type="ARBA" id="ARBA00022448"/>
    </source>
</evidence>
<evidence type="ECO:0000256" key="6">
    <source>
        <dbReference type="ARBA" id="ARBA00023242"/>
    </source>
</evidence>
<dbReference type="Gene3D" id="1.20.190.50">
    <property type="match status" value="1"/>
</dbReference>
<dbReference type="PANTHER" id="PTHR13003:SF2">
    <property type="entry name" value="NUCLEAR PORE COMPLEX PROTEIN NUP107"/>
    <property type="match status" value="1"/>
</dbReference>
<evidence type="ECO:0000256" key="7">
    <source>
        <dbReference type="RuleBase" id="RU365072"/>
    </source>
</evidence>
<feature type="compositionally biased region" description="Acidic residues" evidence="8">
    <location>
        <begin position="372"/>
        <end position="381"/>
    </location>
</feature>